<sequence>MDASERLRTASWRYWAMSTIFYVVTGIAVTVIISEPTRSLPSAQLGVCIVLFAALGFYISGYKKELRNCERMVALGCEPIRTWPNDPFGIRYLLDTAKHVKANTLLQQRVQLFKDMGHTFSHRLFPETDITITTDEPENVKAILSTKFDDWAIPPGRIQGFLPVLGRHSIFNVNGPEWQHSRAMLRPAFIRNQISDLECIDRHISKLIAHIPKDGSRFDLQAMFAMLAIDTISDFMFGQSTDILGSAPDTSLKFGTYFDRSIEKIAYRSRLGWMTQLLPDAELKEYTHFMTSYIAKYIAEVKSKGSKSALADDKNKYVFLEELIKSGEPDNVIRDQILSIFVAGRDTTTSVLTYLFFELSRHPEAVGKIQEEIQDLGVADPSWEQLRNMKYLNLAVKEALRLNPPVATNAREAVRDTVLPTGGGPDGKSPVFAPKGTKCRYQPWTMQRREDIYGSDAAEFRPERWEDLRVTHEYVPFNAGPRICIGQQFALTQLALVTFRLLQSFRTIERKDDRPPLQKLGVNTSMLHGCWVIMIPV</sequence>
<dbReference type="GO" id="GO:0016705">
    <property type="term" value="F:oxidoreductase activity, acting on paired donors, with incorporation or reduction of molecular oxygen"/>
    <property type="evidence" value="ECO:0007669"/>
    <property type="project" value="InterPro"/>
</dbReference>
<dbReference type="GeneID" id="63777246"/>
<evidence type="ECO:0000313" key="11">
    <source>
        <dbReference type="Proteomes" id="UP000193689"/>
    </source>
</evidence>
<evidence type="ECO:0000256" key="6">
    <source>
        <dbReference type="ARBA" id="ARBA00023033"/>
    </source>
</evidence>
<evidence type="ECO:0000256" key="8">
    <source>
        <dbReference type="RuleBase" id="RU000461"/>
    </source>
</evidence>
<dbReference type="Pfam" id="PF00067">
    <property type="entry name" value="p450"/>
    <property type="match status" value="1"/>
</dbReference>
<accession>A0A1Y2DIR3</accession>
<dbReference type="InterPro" id="IPR017972">
    <property type="entry name" value="Cyt_P450_CS"/>
</dbReference>
<evidence type="ECO:0000256" key="4">
    <source>
        <dbReference type="ARBA" id="ARBA00023002"/>
    </source>
</evidence>
<gene>
    <name evidence="10" type="ORF">BCR38DRAFT_445662</name>
</gene>
<dbReference type="GO" id="GO:0005506">
    <property type="term" value="F:iron ion binding"/>
    <property type="evidence" value="ECO:0007669"/>
    <property type="project" value="InterPro"/>
</dbReference>
<dbReference type="AlphaFoldDB" id="A0A1Y2DIR3"/>
<keyword evidence="3 7" id="KW-0479">Metal-binding</keyword>
<dbReference type="InterPro" id="IPR001128">
    <property type="entry name" value="Cyt_P450"/>
</dbReference>
<organism evidence="10 11">
    <name type="scientific">Pseudomassariella vexata</name>
    <dbReference type="NCBI Taxonomy" id="1141098"/>
    <lineage>
        <taxon>Eukaryota</taxon>
        <taxon>Fungi</taxon>
        <taxon>Dikarya</taxon>
        <taxon>Ascomycota</taxon>
        <taxon>Pezizomycotina</taxon>
        <taxon>Sordariomycetes</taxon>
        <taxon>Xylariomycetidae</taxon>
        <taxon>Amphisphaeriales</taxon>
        <taxon>Pseudomassariaceae</taxon>
        <taxon>Pseudomassariella</taxon>
    </lineage>
</organism>
<dbReference type="PANTHER" id="PTHR24287">
    <property type="entry name" value="P450, PUTATIVE (EUROFUNG)-RELATED"/>
    <property type="match status" value="1"/>
</dbReference>
<keyword evidence="7 8" id="KW-0349">Heme</keyword>
<evidence type="ECO:0000256" key="5">
    <source>
        <dbReference type="ARBA" id="ARBA00023004"/>
    </source>
</evidence>
<comment type="cofactor">
    <cofactor evidence="1 7">
        <name>heme</name>
        <dbReference type="ChEBI" id="CHEBI:30413"/>
    </cofactor>
</comment>
<dbReference type="PROSITE" id="PS00086">
    <property type="entry name" value="CYTOCHROME_P450"/>
    <property type="match status" value="1"/>
</dbReference>
<proteinExistence type="inferred from homology"/>
<dbReference type="OrthoDB" id="1470350at2759"/>
<evidence type="ECO:0000256" key="9">
    <source>
        <dbReference type="SAM" id="Phobius"/>
    </source>
</evidence>
<dbReference type="GO" id="GO:0004497">
    <property type="term" value="F:monooxygenase activity"/>
    <property type="evidence" value="ECO:0007669"/>
    <property type="project" value="UniProtKB-KW"/>
</dbReference>
<dbReference type="Gene3D" id="1.10.630.10">
    <property type="entry name" value="Cytochrome P450"/>
    <property type="match status" value="1"/>
</dbReference>
<keyword evidence="6 8" id="KW-0503">Monooxygenase</keyword>
<evidence type="ECO:0000313" key="10">
    <source>
        <dbReference type="EMBL" id="ORY59117.1"/>
    </source>
</evidence>
<evidence type="ECO:0000256" key="1">
    <source>
        <dbReference type="ARBA" id="ARBA00001971"/>
    </source>
</evidence>
<feature type="transmembrane region" description="Helical" evidence="9">
    <location>
        <begin position="40"/>
        <end position="62"/>
    </location>
</feature>
<feature type="transmembrane region" description="Helical" evidence="9">
    <location>
        <begin position="12"/>
        <end position="34"/>
    </location>
</feature>
<dbReference type="PRINTS" id="PR00463">
    <property type="entry name" value="EP450I"/>
</dbReference>
<dbReference type="PRINTS" id="PR00385">
    <property type="entry name" value="P450"/>
</dbReference>
<dbReference type="RefSeq" id="XP_040711811.1">
    <property type="nucleotide sequence ID" value="XM_040861034.1"/>
</dbReference>
<keyword evidence="11" id="KW-1185">Reference proteome</keyword>
<dbReference type="STRING" id="1141098.A0A1Y2DIR3"/>
<dbReference type="Proteomes" id="UP000193689">
    <property type="component" value="Unassembled WGS sequence"/>
</dbReference>
<comment type="caution">
    <text evidence="10">The sequence shown here is derived from an EMBL/GenBank/DDBJ whole genome shotgun (WGS) entry which is preliminary data.</text>
</comment>
<evidence type="ECO:0000256" key="7">
    <source>
        <dbReference type="PIRSR" id="PIRSR602401-1"/>
    </source>
</evidence>
<dbReference type="InParanoid" id="A0A1Y2DIR3"/>
<dbReference type="InterPro" id="IPR036396">
    <property type="entry name" value="Cyt_P450_sf"/>
</dbReference>
<protein>
    <submittedName>
        <fullName evidence="10">Cytochrome P450</fullName>
    </submittedName>
</protein>
<dbReference type="CDD" id="cd11063">
    <property type="entry name" value="CYP52"/>
    <property type="match status" value="1"/>
</dbReference>
<reference evidence="10 11" key="1">
    <citation type="submission" date="2016-07" db="EMBL/GenBank/DDBJ databases">
        <title>Pervasive Adenine N6-methylation of Active Genes in Fungi.</title>
        <authorList>
            <consortium name="DOE Joint Genome Institute"/>
            <person name="Mondo S.J."/>
            <person name="Dannebaum R.O."/>
            <person name="Kuo R.C."/>
            <person name="Labutti K."/>
            <person name="Haridas S."/>
            <person name="Kuo A."/>
            <person name="Salamov A."/>
            <person name="Ahrendt S.R."/>
            <person name="Lipzen A."/>
            <person name="Sullivan W."/>
            <person name="Andreopoulos W.B."/>
            <person name="Clum A."/>
            <person name="Lindquist E."/>
            <person name="Daum C."/>
            <person name="Ramamoorthy G.K."/>
            <person name="Gryganskyi A."/>
            <person name="Culley D."/>
            <person name="Magnuson J.K."/>
            <person name="James T.Y."/>
            <person name="O'Malley M.A."/>
            <person name="Stajich J.E."/>
            <person name="Spatafora J.W."/>
            <person name="Visel A."/>
            <person name="Grigoriev I.V."/>
        </authorList>
    </citation>
    <scope>NUCLEOTIDE SEQUENCE [LARGE SCALE GENOMIC DNA]</scope>
    <source>
        <strain evidence="10 11">CBS 129021</strain>
    </source>
</reference>
<dbReference type="InterPro" id="IPR047146">
    <property type="entry name" value="Cyt_P450_E_CYP52_fungi"/>
</dbReference>
<dbReference type="EMBL" id="MCFJ01000014">
    <property type="protein sequence ID" value="ORY59117.1"/>
    <property type="molecule type" value="Genomic_DNA"/>
</dbReference>
<evidence type="ECO:0000256" key="3">
    <source>
        <dbReference type="ARBA" id="ARBA00022723"/>
    </source>
</evidence>
<evidence type="ECO:0000256" key="2">
    <source>
        <dbReference type="ARBA" id="ARBA00010617"/>
    </source>
</evidence>
<keyword evidence="4 8" id="KW-0560">Oxidoreductase</keyword>
<comment type="similarity">
    <text evidence="2 8">Belongs to the cytochrome P450 family.</text>
</comment>
<dbReference type="PANTHER" id="PTHR24287:SF17">
    <property type="entry name" value="P450, PUTATIVE (EUROFUNG)-RELATED"/>
    <property type="match status" value="1"/>
</dbReference>
<dbReference type="GO" id="GO:0020037">
    <property type="term" value="F:heme binding"/>
    <property type="evidence" value="ECO:0007669"/>
    <property type="project" value="InterPro"/>
</dbReference>
<keyword evidence="9" id="KW-0472">Membrane</keyword>
<name>A0A1Y2DIR3_9PEZI</name>
<dbReference type="InterPro" id="IPR002401">
    <property type="entry name" value="Cyt_P450_E_grp-I"/>
</dbReference>
<keyword evidence="9" id="KW-1133">Transmembrane helix</keyword>
<keyword evidence="5 7" id="KW-0408">Iron</keyword>
<keyword evidence="9" id="KW-0812">Transmembrane</keyword>
<dbReference type="SUPFAM" id="SSF48264">
    <property type="entry name" value="Cytochrome P450"/>
    <property type="match status" value="1"/>
</dbReference>
<feature type="binding site" description="axial binding residue" evidence="7">
    <location>
        <position position="484"/>
    </location>
    <ligand>
        <name>heme</name>
        <dbReference type="ChEBI" id="CHEBI:30413"/>
    </ligand>
    <ligandPart>
        <name>Fe</name>
        <dbReference type="ChEBI" id="CHEBI:18248"/>
    </ligandPart>
</feature>